<evidence type="ECO:0000313" key="2">
    <source>
        <dbReference type="Proteomes" id="UP001500975"/>
    </source>
</evidence>
<proteinExistence type="predicted"/>
<dbReference type="Gene3D" id="1.10.620.20">
    <property type="entry name" value="Ribonucleotide Reductase, subunit A"/>
    <property type="match status" value="1"/>
</dbReference>
<dbReference type="SUPFAM" id="SSF47240">
    <property type="entry name" value="Ferritin-like"/>
    <property type="match status" value="1"/>
</dbReference>
<sequence length="341" mass="38896">MVIVLAYHQPMKTVLDEARALAQHAPQVLPTPHERPPMQPSLLEELTPVPNPYPIKSEIEYPEVWRLCEQARELAWNPAVIDFSDLREAELPAEVREAGAEWWSLRAWMEHGAIPYGTERLRDAVFAHQPFEIKQHIVNFIAEELRHHEASFLVARGLAGYQDEPRADYFKAVIPRFHDERDEKAMSFFAGLAVNTLFEQLSGELLQARYENARYKSIRTACQLILRDEARHIQFGRIIMRRFFSELSADDRRLLGEKVAKKLRGSLLNGVYAVVNLPADERARAGRNRALAAEHGLGATHPDQEIAIIRRALEQIRSDVAPYGVEIPEVPEVDRAAVAMH</sequence>
<dbReference type="InterPro" id="IPR009078">
    <property type="entry name" value="Ferritin-like_SF"/>
</dbReference>
<protein>
    <recommendedName>
        <fullName evidence="3">Para-aminobenzoate N-oxygenase AurF</fullName>
    </recommendedName>
</protein>
<evidence type="ECO:0008006" key="3">
    <source>
        <dbReference type="Google" id="ProtNLM"/>
    </source>
</evidence>
<organism evidence="1 2">
    <name type="scientific">Variovorax defluvii</name>
    <dbReference type="NCBI Taxonomy" id="913761"/>
    <lineage>
        <taxon>Bacteria</taxon>
        <taxon>Pseudomonadati</taxon>
        <taxon>Pseudomonadota</taxon>
        <taxon>Betaproteobacteria</taxon>
        <taxon>Burkholderiales</taxon>
        <taxon>Comamonadaceae</taxon>
        <taxon>Variovorax</taxon>
    </lineage>
</organism>
<dbReference type="EMBL" id="BAABGJ010000080">
    <property type="protein sequence ID" value="GAA4354844.1"/>
    <property type="molecule type" value="Genomic_DNA"/>
</dbReference>
<accession>A0ABP8IAZ6</accession>
<keyword evidence="2" id="KW-1185">Reference proteome</keyword>
<name>A0ABP8IAZ6_9BURK</name>
<dbReference type="InterPro" id="IPR012348">
    <property type="entry name" value="RNR-like"/>
</dbReference>
<evidence type="ECO:0000313" key="1">
    <source>
        <dbReference type="EMBL" id="GAA4354844.1"/>
    </source>
</evidence>
<gene>
    <name evidence="1" type="ORF">GCM10023165_46460</name>
</gene>
<reference evidence="2" key="1">
    <citation type="journal article" date="2019" name="Int. J. Syst. Evol. Microbiol.">
        <title>The Global Catalogue of Microorganisms (GCM) 10K type strain sequencing project: providing services to taxonomists for standard genome sequencing and annotation.</title>
        <authorList>
            <consortium name="The Broad Institute Genomics Platform"/>
            <consortium name="The Broad Institute Genome Sequencing Center for Infectious Disease"/>
            <person name="Wu L."/>
            <person name="Ma J."/>
        </authorList>
    </citation>
    <scope>NUCLEOTIDE SEQUENCE [LARGE SCALE GENOMIC DNA]</scope>
    <source>
        <strain evidence="2">JCM 17804</strain>
    </source>
</reference>
<dbReference type="Proteomes" id="UP001500975">
    <property type="component" value="Unassembled WGS sequence"/>
</dbReference>
<comment type="caution">
    <text evidence="1">The sequence shown here is derived from an EMBL/GenBank/DDBJ whole genome shotgun (WGS) entry which is preliminary data.</text>
</comment>